<evidence type="ECO:0000256" key="1">
    <source>
        <dbReference type="PROSITE-ProRule" id="PRU00176"/>
    </source>
</evidence>
<dbReference type="InterPro" id="IPR012677">
    <property type="entry name" value="Nucleotide-bd_a/b_plait_sf"/>
</dbReference>
<dbReference type="InterPro" id="IPR035979">
    <property type="entry name" value="RBD_domain_sf"/>
</dbReference>
<feature type="region of interest" description="Disordered" evidence="2">
    <location>
        <begin position="66"/>
        <end position="95"/>
    </location>
</feature>
<dbReference type="EMBL" id="KN822015">
    <property type="protein sequence ID" value="KIM66923.1"/>
    <property type="molecule type" value="Genomic_DNA"/>
</dbReference>
<name>A0A0C2ZZT2_9AGAM</name>
<dbReference type="SMART" id="SM00360">
    <property type="entry name" value="RRM"/>
    <property type="match status" value="1"/>
</dbReference>
<dbReference type="SUPFAM" id="SSF54928">
    <property type="entry name" value="RNA-binding domain, RBD"/>
    <property type="match status" value="1"/>
</dbReference>
<dbReference type="HOGENOM" id="CLU_074138_0_0_1"/>
<dbReference type="Proteomes" id="UP000053989">
    <property type="component" value="Unassembled WGS sequence"/>
</dbReference>
<keyword evidence="1" id="KW-0694">RNA-binding</keyword>
<dbReference type="PROSITE" id="PS50102">
    <property type="entry name" value="RRM"/>
    <property type="match status" value="1"/>
</dbReference>
<keyword evidence="5" id="KW-1185">Reference proteome</keyword>
<dbReference type="Pfam" id="PF00076">
    <property type="entry name" value="RRM_1"/>
    <property type="match status" value="1"/>
</dbReference>
<evidence type="ECO:0000256" key="2">
    <source>
        <dbReference type="SAM" id="MobiDB-lite"/>
    </source>
</evidence>
<feature type="domain" description="RRM" evidence="3">
    <location>
        <begin position="2"/>
        <end position="74"/>
    </location>
</feature>
<dbReference type="PANTHER" id="PTHR32343:SF10">
    <property type="entry name" value="RNA-BINDING REGION RNP-1 DOMAIN-CONTAINING PROTEIN"/>
    <property type="match status" value="1"/>
</dbReference>
<organism evidence="4 5">
    <name type="scientific">Scleroderma citrinum Foug A</name>
    <dbReference type="NCBI Taxonomy" id="1036808"/>
    <lineage>
        <taxon>Eukaryota</taxon>
        <taxon>Fungi</taxon>
        <taxon>Dikarya</taxon>
        <taxon>Basidiomycota</taxon>
        <taxon>Agaricomycotina</taxon>
        <taxon>Agaricomycetes</taxon>
        <taxon>Agaricomycetidae</taxon>
        <taxon>Boletales</taxon>
        <taxon>Sclerodermatineae</taxon>
        <taxon>Sclerodermataceae</taxon>
        <taxon>Scleroderma</taxon>
    </lineage>
</organism>
<dbReference type="STRING" id="1036808.A0A0C2ZZT2"/>
<dbReference type="OrthoDB" id="7763451at2759"/>
<reference evidence="5" key="2">
    <citation type="submission" date="2015-01" db="EMBL/GenBank/DDBJ databases">
        <title>Evolutionary Origins and Diversification of the Mycorrhizal Mutualists.</title>
        <authorList>
            <consortium name="DOE Joint Genome Institute"/>
            <consortium name="Mycorrhizal Genomics Consortium"/>
            <person name="Kohler A."/>
            <person name="Kuo A."/>
            <person name="Nagy L.G."/>
            <person name="Floudas D."/>
            <person name="Copeland A."/>
            <person name="Barry K.W."/>
            <person name="Cichocki N."/>
            <person name="Veneault-Fourrey C."/>
            <person name="LaButti K."/>
            <person name="Lindquist E.A."/>
            <person name="Lipzen A."/>
            <person name="Lundell T."/>
            <person name="Morin E."/>
            <person name="Murat C."/>
            <person name="Riley R."/>
            <person name="Ohm R."/>
            <person name="Sun H."/>
            <person name="Tunlid A."/>
            <person name="Henrissat B."/>
            <person name="Grigoriev I.V."/>
            <person name="Hibbett D.S."/>
            <person name="Martin F."/>
        </authorList>
    </citation>
    <scope>NUCLEOTIDE SEQUENCE [LARGE SCALE GENOMIC DNA]</scope>
    <source>
        <strain evidence="5">Foug A</strain>
    </source>
</reference>
<feature type="region of interest" description="Disordered" evidence="2">
    <location>
        <begin position="222"/>
        <end position="264"/>
    </location>
</feature>
<sequence length="264" mass="28594">MFKVKAAGIAPTTSKDTLHEFFSFCGKIVSIDFEEDNQKSAVITFEKSSAAKTALMLDGGTLDGATLHVSSDTPHTDPAESQEHHGTPPHIEQSDKPRAGIAAEYLAKGYQLSDHILQRAIETDNKQGISKKFLSYIQGLDTSIGQRALGPDQTISGRVQSTFYQARDRAKSMDEQKGISKVAHEYYSKALASPMGQKVFSFYTNTSKQVFDIHDEARRIVEHKKTSATPKPATPPPTARSDEAASGGLEAQSETTAHATPPGV</sequence>
<dbReference type="FunCoup" id="A0A0C2ZZT2">
    <property type="interactions" value="80"/>
</dbReference>
<protein>
    <recommendedName>
        <fullName evidence="3">RRM domain-containing protein</fullName>
    </recommendedName>
</protein>
<evidence type="ECO:0000313" key="4">
    <source>
        <dbReference type="EMBL" id="KIM66923.1"/>
    </source>
</evidence>
<dbReference type="InterPro" id="IPR000504">
    <property type="entry name" value="RRM_dom"/>
</dbReference>
<dbReference type="InParanoid" id="A0A0C2ZZT2"/>
<reference evidence="4 5" key="1">
    <citation type="submission" date="2014-04" db="EMBL/GenBank/DDBJ databases">
        <authorList>
            <consortium name="DOE Joint Genome Institute"/>
            <person name="Kuo A."/>
            <person name="Kohler A."/>
            <person name="Nagy L.G."/>
            <person name="Floudas D."/>
            <person name="Copeland A."/>
            <person name="Barry K.W."/>
            <person name="Cichocki N."/>
            <person name="Veneault-Fourrey C."/>
            <person name="LaButti K."/>
            <person name="Lindquist E.A."/>
            <person name="Lipzen A."/>
            <person name="Lundell T."/>
            <person name="Morin E."/>
            <person name="Murat C."/>
            <person name="Sun H."/>
            <person name="Tunlid A."/>
            <person name="Henrissat B."/>
            <person name="Grigoriev I.V."/>
            <person name="Hibbett D.S."/>
            <person name="Martin F."/>
            <person name="Nordberg H.P."/>
            <person name="Cantor M.N."/>
            <person name="Hua S.X."/>
        </authorList>
    </citation>
    <scope>NUCLEOTIDE SEQUENCE [LARGE SCALE GENOMIC DNA]</scope>
    <source>
        <strain evidence="4 5">Foug A</strain>
    </source>
</reference>
<feature type="compositionally biased region" description="Basic and acidic residues" evidence="2">
    <location>
        <begin position="74"/>
        <end position="95"/>
    </location>
</feature>
<dbReference type="PANTHER" id="PTHR32343">
    <property type="entry name" value="SERINE/ARGININE-RICH SPLICING FACTOR"/>
    <property type="match status" value="1"/>
</dbReference>
<evidence type="ECO:0000313" key="5">
    <source>
        <dbReference type="Proteomes" id="UP000053989"/>
    </source>
</evidence>
<evidence type="ECO:0000259" key="3">
    <source>
        <dbReference type="PROSITE" id="PS50102"/>
    </source>
</evidence>
<accession>A0A0C2ZZT2</accession>
<dbReference type="AlphaFoldDB" id="A0A0C2ZZT2"/>
<proteinExistence type="predicted"/>
<gene>
    <name evidence="4" type="ORF">SCLCIDRAFT_261562</name>
</gene>
<dbReference type="Gene3D" id="3.30.70.330">
    <property type="match status" value="1"/>
</dbReference>
<dbReference type="GO" id="GO:0003723">
    <property type="term" value="F:RNA binding"/>
    <property type="evidence" value="ECO:0007669"/>
    <property type="project" value="UniProtKB-UniRule"/>
</dbReference>